<dbReference type="GO" id="GO:0006508">
    <property type="term" value="P:proteolysis"/>
    <property type="evidence" value="ECO:0007669"/>
    <property type="project" value="InterPro"/>
</dbReference>
<comment type="caution">
    <text evidence="2">The sequence shown here is derived from an EMBL/GenBank/DDBJ whole genome shotgun (WGS) entry which is preliminary data.</text>
</comment>
<dbReference type="Gene3D" id="3.40.50.200">
    <property type="entry name" value="Peptidase S8/S53 domain"/>
    <property type="match status" value="1"/>
</dbReference>
<dbReference type="GO" id="GO:0004252">
    <property type="term" value="F:serine-type endopeptidase activity"/>
    <property type="evidence" value="ECO:0007669"/>
    <property type="project" value="InterPro"/>
</dbReference>
<protein>
    <recommendedName>
        <fullName evidence="4">Inhibitor I9 domain-containing protein</fullName>
    </recommendedName>
</protein>
<dbReference type="AlphaFoldDB" id="A0A540MIU2"/>
<evidence type="ECO:0008006" key="4">
    <source>
        <dbReference type="Google" id="ProtNLM"/>
    </source>
</evidence>
<accession>A0A540MIU2</accession>
<dbReference type="STRING" id="106549.A0A540MIU2"/>
<evidence type="ECO:0000313" key="3">
    <source>
        <dbReference type="Proteomes" id="UP000315295"/>
    </source>
</evidence>
<keyword evidence="3" id="KW-1185">Reference proteome</keyword>
<dbReference type="InterPro" id="IPR023827">
    <property type="entry name" value="Peptidase_S8_Asp-AS"/>
</dbReference>
<dbReference type="SUPFAM" id="SSF52743">
    <property type="entry name" value="Subtilisin-like"/>
    <property type="match status" value="1"/>
</dbReference>
<gene>
    <name evidence="2" type="ORF">C1H46_015635</name>
</gene>
<dbReference type="EMBL" id="VIEB01000248">
    <property type="protein sequence ID" value="TQD98726.1"/>
    <property type="molecule type" value="Genomic_DNA"/>
</dbReference>
<proteinExistence type="predicted"/>
<reference evidence="2 3" key="1">
    <citation type="journal article" date="2019" name="G3 (Bethesda)">
        <title>Sequencing of a Wild Apple (Malus baccata) Genome Unravels the Differences Between Cultivated and Wild Apple Species Regarding Disease Resistance and Cold Tolerance.</title>
        <authorList>
            <person name="Chen X."/>
        </authorList>
    </citation>
    <scope>NUCLEOTIDE SEQUENCE [LARGE SCALE GENOMIC DNA]</scope>
    <source>
        <strain evidence="3">cv. Shandingzi</strain>
        <tissue evidence="2">Leaves</tissue>
    </source>
</reference>
<dbReference type="Proteomes" id="UP000315295">
    <property type="component" value="Unassembled WGS sequence"/>
</dbReference>
<evidence type="ECO:0000313" key="2">
    <source>
        <dbReference type="EMBL" id="TQD98726.1"/>
    </source>
</evidence>
<organism evidence="2 3">
    <name type="scientific">Malus baccata</name>
    <name type="common">Siberian crab apple</name>
    <name type="synonym">Pyrus baccata</name>
    <dbReference type="NCBI Taxonomy" id="106549"/>
    <lineage>
        <taxon>Eukaryota</taxon>
        <taxon>Viridiplantae</taxon>
        <taxon>Streptophyta</taxon>
        <taxon>Embryophyta</taxon>
        <taxon>Tracheophyta</taxon>
        <taxon>Spermatophyta</taxon>
        <taxon>Magnoliopsida</taxon>
        <taxon>eudicotyledons</taxon>
        <taxon>Gunneridae</taxon>
        <taxon>Pentapetalae</taxon>
        <taxon>rosids</taxon>
        <taxon>fabids</taxon>
        <taxon>Rosales</taxon>
        <taxon>Rosaceae</taxon>
        <taxon>Amygdaloideae</taxon>
        <taxon>Maleae</taxon>
        <taxon>Malus</taxon>
    </lineage>
</organism>
<evidence type="ECO:0000256" key="1">
    <source>
        <dbReference type="ARBA" id="ARBA00022801"/>
    </source>
</evidence>
<keyword evidence="1" id="KW-0378">Hydrolase</keyword>
<dbReference type="InterPro" id="IPR036852">
    <property type="entry name" value="Peptidase_S8/S53_dom_sf"/>
</dbReference>
<dbReference type="PROSITE" id="PS00136">
    <property type="entry name" value="SUBTILASE_ASP"/>
    <property type="match status" value="1"/>
</dbReference>
<name>A0A540MIU2_MALBA</name>
<sequence>MAGKASLMRPIFVFALIVSVGFISFAEERALYIVLMEGDPIAFHGGSRISSREDGRRLDQNRRDGEHKTCLIQFSFQYADVGVATLVGAYVLPLFTKFEAEKLKDAAGVKLVERDRGARLMTTYSPEFLGLLQGAWTLEGGDDRGTGEGIVIGFVDSGINPTHPSFAYDPLHPFTSSISHFSGA</sequence>